<evidence type="ECO:0000256" key="2">
    <source>
        <dbReference type="ARBA" id="ARBA00022553"/>
    </source>
</evidence>
<dbReference type="CDD" id="cd00211">
    <property type="entry name" value="PTS_IIA_fru"/>
    <property type="match status" value="1"/>
</dbReference>
<evidence type="ECO:0000313" key="7">
    <source>
        <dbReference type="EMBL" id="KRN30076.1"/>
    </source>
</evidence>
<dbReference type="AlphaFoldDB" id="A0A0R2FXN9"/>
<keyword evidence="5" id="KW-0598">Phosphotransferase system</keyword>
<keyword evidence="3" id="KW-0762">Sugar transport</keyword>
<dbReference type="Proteomes" id="UP000051727">
    <property type="component" value="Unassembled WGS sequence"/>
</dbReference>
<accession>A0A0R2FXN9</accession>
<keyword evidence="4" id="KW-0808">Transferase</keyword>
<evidence type="ECO:0000256" key="5">
    <source>
        <dbReference type="ARBA" id="ARBA00022683"/>
    </source>
</evidence>
<dbReference type="InterPro" id="IPR016152">
    <property type="entry name" value="PTrfase/Anion_transptr"/>
</dbReference>
<name>A0A0R2FXN9_9LACO</name>
<keyword evidence="1" id="KW-0813">Transport</keyword>
<comment type="caution">
    <text evidence="7">The sequence shown here is derived from an EMBL/GenBank/DDBJ whole genome shotgun (WGS) entry which is preliminary data.</text>
</comment>
<sequence length="153" mass="17220">MQEKSLENFLDKKTIIVDLKVNTKEEVIKVIAERFYEEGYIDSIKEFIGAVYEREKEGVTGIGNHVAIPHGKSNTVKRNGVAIAILDHEIEWDSLDDTGAKVVVLFDIGENSEGAKEHLKMLSVFARKLGKKEVIDYLLKAKSIDDVINAFKK</sequence>
<dbReference type="PANTHER" id="PTHR47738">
    <property type="entry name" value="PTS SYSTEM FRUCTOSE-LIKE EIIA COMPONENT-RELATED"/>
    <property type="match status" value="1"/>
</dbReference>
<protein>
    <submittedName>
        <fullName evidence="7">PTS system fructose-specific IIA component</fullName>
    </submittedName>
</protein>
<dbReference type="InterPro" id="IPR004715">
    <property type="entry name" value="PTS_IIA_fruc"/>
</dbReference>
<evidence type="ECO:0000256" key="3">
    <source>
        <dbReference type="ARBA" id="ARBA00022597"/>
    </source>
</evidence>
<proteinExistence type="predicted"/>
<dbReference type="Pfam" id="PF00359">
    <property type="entry name" value="PTS_EIIA_2"/>
    <property type="match status" value="1"/>
</dbReference>
<dbReference type="GO" id="GO:0008982">
    <property type="term" value="F:protein-N(PI)-phosphohistidine-sugar phosphotransferase activity"/>
    <property type="evidence" value="ECO:0007669"/>
    <property type="project" value="InterPro"/>
</dbReference>
<dbReference type="OrthoDB" id="95460at2"/>
<evidence type="ECO:0000256" key="4">
    <source>
        <dbReference type="ARBA" id="ARBA00022679"/>
    </source>
</evidence>
<dbReference type="Gene3D" id="3.40.930.10">
    <property type="entry name" value="Mannitol-specific EII, Chain A"/>
    <property type="match status" value="1"/>
</dbReference>
<evidence type="ECO:0000256" key="1">
    <source>
        <dbReference type="ARBA" id="ARBA00022448"/>
    </source>
</evidence>
<dbReference type="InterPro" id="IPR002178">
    <property type="entry name" value="PTS_EIIA_type-2_dom"/>
</dbReference>
<dbReference type="NCBIfam" id="TIGR00848">
    <property type="entry name" value="fruA"/>
    <property type="match status" value="1"/>
</dbReference>
<feature type="domain" description="PTS EIIA type-2" evidence="6">
    <location>
        <begin position="8"/>
        <end position="153"/>
    </location>
</feature>
<dbReference type="PATRIC" id="fig|1618.3.peg.2392"/>
<dbReference type="RefSeq" id="WP_056991195.1">
    <property type="nucleotide sequence ID" value="NZ_JATAAJ010000001.1"/>
</dbReference>
<evidence type="ECO:0000313" key="8">
    <source>
        <dbReference type="Proteomes" id="UP000051727"/>
    </source>
</evidence>
<dbReference type="InterPro" id="IPR051541">
    <property type="entry name" value="PTS_SugarTrans_NitroReg"/>
</dbReference>
<organism evidence="7 8">
    <name type="scientific">Liquorilactobacillus mali</name>
    <dbReference type="NCBI Taxonomy" id="1618"/>
    <lineage>
        <taxon>Bacteria</taxon>
        <taxon>Bacillati</taxon>
        <taxon>Bacillota</taxon>
        <taxon>Bacilli</taxon>
        <taxon>Lactobacillales</taxon>
        <taxon>Lactobacillaceae</taxon>
        <taxon>Liquorilactobacillus</taxon>
    </lineage>
</organism>
<dbReference type="EMBL" id="JQAR01000009">
    <property type="protein sequence ID" value="KRN30076.1"/>
    <property type="molecule type" value="Genomic_DNA"/>
</dbReference>
<dbReference type="STRING" id="1618.IV36_GL002328"/>
<reference evidence="7 8" key="1">
    <citation type="journal article" date="2015" name="Genome Announc.">
        <title>Expanding the biotechnology potential of lactobacilli through comparative genomics of 213 strains and associated genera.</title>
        <authorList>
            <person name="Sun Z."/>
            <person name="Harris H.M."/>
            <person name="McCann A."/>
            <person name="Guo C."/>
            <person name="Argimon S."/>
            <person name="Zhang W."/>
            <person name="Yang X."/>
            <person name="Jeffery I.B."/>
            <person name="Cooney J.C."/>
            <person name="Kagawa T.F."/>
            <person name="Liu W."/>
            <person name="Song Y."/>
            <person name="Salvetti E."/>
            <person name="Wrobel A."/>
            <person name="Rasinkangas P."/>
            <person name="Parkhill J."/>
            <person name="Rea M.C."/>
            <person name="O'Sullivan O."/>
            <person name="Ritari J."/>
            <person name="Douillard F.P."/>
            <person name="Paul Ross R."/>
            <person name="Yang R."/>
            <person name="Briner A.E."/>
            <person name="Felis G.E."/>
            <person name="de Vos W.M."/>
            <person name="Barrangou R."/>
            <person name="Klaenhammer T.R."/>
            <person name="Caufield P.W."/>
            <person name="Cui Y."/>
            <person name="Zhang H."/>
            <person name="O'Toole P.W."/>
        </authorList>
    </citation>
    <scope>NUCLEOTIDE SEQUENCE [LARGE SCALE GENOMIC DNA]</scope>
    <source>
        <strain evidence="7 8">ATCC 27304</strain>
    </source>
</reference>
<keyword evidence="2" id="KW-0597">Phosphoprotein</keyword>
<evidence type="ECO:0000259" key="6">
    <source>
        <dbReference type="PROSITE" id="PS51094"/>
    </source>
</evidence>
<dbReference type="GO" id="GO:0016020">
    <property type="term" value="C:membrane"/>
    <property type="evidence" value="ECO:0007669"/>
    <property type="project" value="InterPro"/>
</dbReference>
<dbReference type="PROSITE" id="PS51094">
    <property type="entry name" value="PTS_EIIA_TYPE_2"/>
    <property type="match status" value="1"/>
</dbReference>
<dbReference type="GO" id="GO:0009401">
    <property type="term" value="P:phosphoenolpyruvate-dependent sugar phosphotransferase system"/>
    <property type="evidence" value="ECO:0007669"/>
    <property type="project" value="UniProtKB-KW"/>
</dbReference>
<dbReference type="PROSITE" id="PS00372">
    <property type="entry name" value="PTS_EIIA_TYPE_2_HIS"/>
    <property type="match status" value="1"/>
</dbReference>
<gene>
    <name evidence="7" type="ORF">IV36_GL002328</name>
</gene>
<dbReference type="SUPFAM" id="SSF55804">
    <property type="entry name" value="Phoshotransferase/anion transport protein"/>
    <property type="match status" value="1"/>
</dbReference>